<evidence type="ECO:0000256" key="2">
    <source>
        <dbReference type="SAM" id="MobiDB-lite"/>
    </source>
</evidence>
<proteinExistence type="predicted"/>
<evidence type="ECO:0000256" key="1">
    <source>
        <dbReference type="ARBA" id="ARBA00022737"/>
    </source>
</evidence>
<dbReference type="EMBL" id="VRMN01000001">
    <property type="protein sequence ID" value="KAA8500086.1"/>
    <property type="molecule type" value="Genomic_DNA"/>
</dbReference>
<evidence type="ECO:0000313" key="4">
    <source>
        <dbReference type="Proteomes" id="UP000324585"/>
    </source>
</evidence>
<protein>
    <recommendedName>
        <fullName evidence="5">Pentatricopeptide repeat-containing protein</fullName>
    </recommendedName>
</protein>
<evidence type="ECO:0000313" key="3">
    <source>
        <dbReference type="EMBL" id="KAA8500086.1"/>
    </source>
</evidence>
<feature type="region of interest" description="Disordered" evidence="2">
    <location>
        <begin position="86"/>
        <end position="116"/>
    </location>
</feature>
<feature type="region of interest" description="Disordered" evidence="2">
    <location>
        <begin position="725"/>
        <end position="752"/>
    </location>
</feature>
<name>A0A5J4Z8H7_PORPP</name>
<accession>A0A5J4Z8H7</accession>
<dbReference type="PANTHER" id="PTHR47447:SF15">
    <property type="entry name" value="OS02G0120000 PROTEIN"/>
    <property type="match status" value="1"/>
</dbReference>
<gene>
    <name evidence="3" type="ORF">FVE85_7671</name>
</gene>
<keyword evidence="1" id="KW-0677">Repeat</keyword>
<dbReference type="PANTHER" id="PTHR47447">
    <property type="entry name" value="OS03G0856100 PROTEIN"/>
    <property type="match status" value="1"/>
</dbReference>
<keyword evidence="4" id="KW-1185">Reference proteome</keyword>
<dbReference type="Proteomes" id="UP000324585">
    <property type="component" value="Unassembled WGS sequence"/>
</dbReference>
<comment type="caution">
    <text evidence="3">The sequence shown here is derived from an EMBL/GenBank/DDBJ whole genome shotgun (WGS) entry which is preliminary data.</text>
</comment>
<dbReference type="InterPro" id="IPR011990">
    <property type="entry name" value="TPR-like_helical_dom_sf"/>
</dbReference>
<sequence>MRARIAQLCATVRRARLHRCARETCTALSLHDQVRPDWPARFQRHRVIGTRACIQRGLVKQPARLHSPVLRGLFVSAYHQSQSADGVDETTLPVSNSEAVLEKPTESASGHERTDNPETQALNTRLQLVFEAQESLKIFRAILDEAKGVPFDNSSLLYILRILRRVPLQMSHTKLKLAVSLLQKAIRDGVLVDEFKLAHLMPLARARRKANVVAAVKNIIQKHGQRIRPLTYKGLISHYAACGRVDLMEKAFHESLRVHGFTDAETFVRALTGFLVNDAGDRAMQMWKKMRAPSFPRRILLDPSVLKCGERICNVTNDIEEATWVAAQIEKHGLQSTVVGILEERNRPSWAAADAAHASDRAHIPPETMELNGRLKRALYSRQSLARVQGMLDEAADVSFNLMSLIFLLRMAPQWTQNTARQRLAFAVRVLQRARKQGVYLHPLQFTYLLNLATPCRKVNVIVAVKRLSQAREHRVDSFAYQAMIEHFSACKRPDLMESTFEELIYVHGTPDGATFHKVLSGYLANEKPTAALKVFRRLRTTPFSRKVRVDPELLKCAALICANGCDGVEGPTWIANKFRKLQVAPIGRTLVDLGMAFAHAGEWGEALSHMRWVLRLDKPPSIEQVVSIYISESEARYKPLEALKLTQIFVWADQLVGTKKGEWPTLKRRFAQLLRKFVTDRRLDKWAAETAACHVENLGNSMEHPKYWGLGDTESYFGELLPRVRDTDDDEDSDDYREYPSIFPVEPRRRE</sequence>
<dbReference type="OrthoDB" id="185373at2759"/>
<dbReference type="AlphaFoldDB" id="A0A5J4Z8H7"/>
<feature type="compositionally biased region" description="Basic and acidic residues" evidence="2">
    <location>
        <begin position="100"/>
        <end position="116"/>
    </location>
</feature>
<evidence type="ECO:0008006" key="5">
    <source>
        <dbReference type="Google" id="ProtNLM"/>
    </source>
</evidence>
<organism evidence="3 4">
    <name type="scientific">Porphyridium purpureum</name>
    <name type="common">Red alga</name>
    <name type="synonym">Porphyridium cruentum</name>
    <dbReference type="NCBI Taxonomy" id="35688"/>
    <lineage>
        <taxon>Eukaryota</taxon>
        <taxon>Rhodophyta</taxon>
        <taxon>Bangiophyceae</taxon>
        <taxon>Porphyridiales</taxon>
        <taxon>Porphyridiaceae</taxon>
        <taxon>Porphyridium</taxon>
    </lineage>
</organism>
<dbReference type="Gene3D" id="1.25.40.10">
    <property type="entry name" value="Tetratricopeptide repeat domain"/>
    <property type="match status" value="2"/>
</dbReference>
<reference evidence="4" key="1">
    <citation type="journal article" date="2019" name="Nat. Commun.">
        <title>Expansion of phycobilisome linker gene families in mesophilic red algae.</title>
        <authorList>
            <person name="Lee J."/>
            <person name="Kim D."/>
            <person name="Bhattacharya D."/>
            <person name="Yoon H.S."/>
        </authorList>
    </citation>
    <scope>NUCLEOTIDE SEQUENCE [LARGE SCALE GENOMIC DNA]</scope>
    <source>
        <strain evidence="4">CCMP 1328</strain>
    </source>
</reference>